<dbReference type="Proteomes" id="UP000002222">
    <property type="component" value="Chromosome"/>
</dbReference>
<dbReference type="HOGENOM" id="CLU_2884281_0_0_7"/>
<dbReference type="OrthoDB" id="58706at213849"/>
<reference evidence="1 2" key="2">
    <citation type="journal article" date="2010" name="Stand. Genomic Sci.">
        <title>Complete genome sequence of Sulfurospirillum deleyianum type strain (5175).</title>
        <authorList>
            <person name="Sikorski J."/>
            <person name="Lapidus A."/>
            <person name="Copeland A."/>
            <person name="Glavina Del Rio T."/>
            <person name="Nolan M."/>
            <person name="Lucas S."/>
            <person name="Chen F."/>
            <person name="Tice H."/>
            <person name="Cheng J.F."/>
            <person name="Saunders E."/>
            <person name="Bruce D."/>
            <person name="Goodwin L."/>
            <person name="Pitluck S."/>
            <person name="Ovchinnikova G."/>
            <person name="Pati A."/>
            <person name="Ivanova N."/>
            <person name="Mavromatis K."/>
            <person name="Chen A."/>
            <person name="Palaniappan K."/>
            <person name="Chain P."/>
            <person name="Land M."/>
            <person name="Hauser L."/>
            <person name="Chang Y.J."/>
            <person name="Jeffries C.D."/>
            <person name="Brettin T."/>
            <person name="Detter J.C."/>
            <person name="Han C."/>
            <person name="Rohde M."/>
            <person name="Lang E."/>
            <person name="Spring S."/>
            <person name="Goker M."/>
            <person name="Bristow J."/>
            <person name="Eisen J.A."/>
            <person name="Markowitz V."/>
            <person name="Hugenholtz P."/>
            <person name="Kyrpides N.C."/>
            <person name="Klenk H.P."/>
        </authorList>
    </citation>
    <scope>NUCLEOTIDE SEQUENCE [LARGE SCALE GENOMIC DNA]</scope>
    <source>
        <strain evidence="2">ATCC 51133 / DSM 6946 / 5175</strain>
    </source>
</reference>
<dbReference type="RefSeq" id="WP_012856715.1">
    <property type="nucleotide sequence ID" value="NC_013512.1"/>
</dbReference>
<dbReference type="KEGG" id="sdl:Sdel_0921"/>
<accession>D1B1I1</accession>
<evidence type="ECO:0000313" key="1">
    <source>
        <dbReference type="EMBL" id="ACZ11951.1"/>
    </source>
</evidence>
<keyword evidence="2" id="KW-1185">Reference proteome</keyword>
<organism evidence="1 2">
    <name type="scientific">Sulfurospirillum deleyianum (strain ATCC 51133 / DSM 6946 / 5175)</name>
    <dbReference type="NCBI Taxonomy" id="525898"/>
    <lineage>
        <taxon>Bacteria</taxon>
        <taxon>Pseudomonadati</taxon>
        <taxon>Campylobacterota</taxon>
        <taxon>Epsilonproteobacteria</taxon>
        <taxon>Campylobacterales</taxon>
        <taxon>Sulfurospirillaceae</taxon>
        <taxon>Sulfurospirillum</taxon>
    </lineage>
</organism>
<dbReference type="EMBL" id="CP001816">
    <property type="protein sequence ID" value="ACZ11951.1"/>
    <property type="molecule type" value="Genomic_DNA"/>
</dbReference>
<name>D1B1I1_SULD5</name>
<sequence>MHKNDNVTHETITAIRNLNAYLMQIEKAIVEKAVVLNVALKEALTLKKEGLNHYIWFELPIIT</sequence>
<gene>
    <name evidence="1" type="ordered locus">Sdel_0921</name>
</gene>
<evidence type="ECO:0000313" key="2">
    <source>
        <dbReference type="Proteomes" id="UP000002222"/>
    </source>
</evidence>
<dbReference type="AlphaFoldDB" id="D1B1I1"/>
<dbReference type="STRING" id="525898.Sdel_0921"/>
<protein>
    <submittedName>
        <fullName evidence="1">Uncharacterized protein</fullName>
    </submittedName>
</protein>
<reference evidence="2" key="1">
    <citation type="submission" date="2009-11" db="EMBL/GenBank/DDBJ databases">
        <title>The complete genome of Sulfurospirillum deleyianum DSM 6946.</title>
        <authorList>
            <consortium name="US DOE Joint Genome Institute (JGI-PGF)"/>
            <person name="Lucas S."/>
            <person name="Copeland A."/>
            <person name="Lapidus A."/>
            <person name="Glavina del Rio T."/>
            <person name="Dalin E."/>
            <person name="Tice H."/>
            <person name="Bruce D."/>
            <person name="Goodwin L."/>
            <person name="Pitluck S."/>
            <person name="Kyrpides N."/>
            <person name="Mavromatis K."/>
            <person name="Ivanova N."/>
            <person name="Ovchinnikova G."/>
            <person name="Munk A.C."/>
            <person name="Lu M."/>
            <person name="Brettin T."/>
            <person name="Detter J.C."/>
            <person name="Han C."/>
            <person name="Tapia R."/>
            <person name="Larimer F."/>
            <person name="Land M."/>
            <person name="Hauser L."/>
            <person name="Markowitz V."/>
            <person name="Cheng J.F."/>
            <person name="Hugenholtz P."/>
            <person name="Woyke T."/>
            <person name="Wu D."/>
            <person name="Aumann P."/>
            <person name="Schneider S."/>
            <person name="Lang E."/>
            <person name="Spring S."/>
            <person name="Klenk H.P."/>
            <person name="Eisen J.A."/>
        </authorList>
    </citation>
    <scope>NUCLEOTIDE SEQUENCE [LARGE SCALE GENOMIC DNA]</scope>
    <source>
        <strain evidence="2">ATCC 51133 / DSM 6946 / 5175</strain>
    </source>
</reference>
<proteinExistence type="predicted"/>